<keyword evidence="1" id="KW-0614">Plasmid</keyword>
<dbReference type="RefSeq" id="WP_061429582.1">
    <property type="nucleotide sequence ID" value="NZ_CATNZX010000001.1"/>
</dbReference>
<reference evidence="1 2" key="1">
    <citation type="journal article" date="2016" name="PLoS ONE">
        <title>Plasmid Characterization and Chromosome Analysis of Two netF+ Clostridium perfringens Isolates Associated with Foal and Canine Necrotizing Enteritis.</title>
        <authorList>
            <person name="Mehdizadeh Gohari I."/>
            <person name="Kropinski A.M."/>
            <person name="Weese S.J."/>
            <person name="Parreira V.R."/>
            <person name="Whitehead A.E."/>
            <person name="Boerlin P."/>
            <person name="Prescott J.F."/>
        </authorList>
    </citation>
    <scope>NUCLEOTIDE SEQUENCE [LARGE SCALE GENOMIC DNA]</scope>
    <source>
        <strain evidence="1 2">JP838</strain>
        <plasmid evidence="2">Plasmid pJFP838A</plasmid>
    </source>
</reference>
<dbReference type="EMBL" id="CP013615">
    <property type="protein sequence ID" value="AMN30974.1"/>
    <property type="molecule type" value="Genomic_DNA"/>
</dbReference>
<dbReference type="PATRIC" id="fig|1502.177.peg.3264"/>
<proteinExistence type="predicted"/>
<dbReference type="AlphaFoldDB" id="A0A140GR15"/>
<name>A0A140GR15_CLOPF</name>
<accession>A0A140GR15</accession>
<sequence length="77" mass="8998">MNIKVNRLVVENNILVEKFYNSFNSLEEADNNLKKLNKKTSKKGIEVYRLLASKKNSKAIMSFVNKKNVIVMKYIFI</sequence>
<geneLocation type="plasmid" evidence="1 2">
    <name>pJFP838A</name>
</geneLocation>
<gene>
    <name evidence="1" type="ORF">JFP838_pA0058</name>
</gene>
<dbReference type="Proteomes" id="UP000070260">
    <property type="component" value="Plasmid pJFP838A"/>
</dbReference>
<organism evidence="1 2">
    <name type="scientific">Clostridium perfringens</name>
    <dbReference type="NCBI Taxonomy" id="1502"/>
    <lineage>
        <taxon>Bacteria</taxon>
        <taxon>Bacillati</taxon>
        <taxon>Bacillota</taxon>
        <taxon>Clostridia</taxon>
        <taxon>Eubacteriales</taxon>
        <taxon>Clostridiaceae</taxon>
        <taxon>Clostridium</taxon>
    </lineage>
</organism>
<protein>
    <submittedName>
        <fullName evidence="1">Uncharacterized protein</fullName>
    </submittedName>
</protein>
<evidence type="ECO:0000313" key="2">
    <source>
        <dbReference type="Proteomes" id="UP000070260"/>
    </source>
</evidence>
<evidence type="ECO:0000313" key="1">
    <source>
        <dbReference type="EMBL" id="AMN30974.1"/>
    </source>
</evidence>